<name>A0ABQ6F9W6_9RHOO</name>
<evidence type="ECO:0000313" key="2">
    <source>
        <dbReference type="EMBL" id="GLT22372.1"/>
    </source>
</evidence>
<dbReference type="NCBIfam" id="TIGR02532">
    <property type="entry name" value="IV_pilin_GFxxxE"/>
    <property type="match status" value="1"/>
</dbReference>
<dbReference type="PROSITE" id="PS00409">
    <property type="entry name" value="PROKAR_NTER_METHYL"/>
    <property type="match status" value="1"/>
</dbReference>
<dbReference type="Proteomes" id="UP001157167">
    <property type="component" value="Unassembled WGS sequence"/>
</dbReference>
<evidence type="ECO:0000313" key="3">
    <source>
        <dbReference type="Proteomes" id="UP001157167"/>
    </source>
</evidence>
<proteinExistence type="predicted"/>
<comment type="caution">
    <text evidence="2">The sequence shown here is derived from an EMBL/GenBank/DDBJ whole genome shotgun (WGS) entry which is preliminary data.</text>
</comment>
<sequence length="141" mass="15038">MKKQRGVTLIELMIVAVVAGILAMIAVPSYTSHITQSKIAEATGSLAEAKVRMEQTFNSMRSYYVDGAACPDLSGLFKDTSFGITVECSNTTFTLTAKGTSGKTMDGYTYTINQSGEKTSKTPAVSAAQPCWLKTKAQTSC</sequence>
<dbReference type="InterPro" id="IPR045584">
    <property type="entry name" value="Pilin-like"/>
</dbReference>
<dbReference type="RefSeq" id="WP_153159709.1">
    <property type="nucleotide sequence ID" value="NZ_BSPX01000023.1"/>
</dbReference>
<dbReference type="Gene3D" id="3.30.700.10">
    <property type="entry name" value="Glycoprotein, Type 4 Pilin"/>
    <property type="match status" value="1"/>
</dbReference>
<dbReference type="SUPFAM" id="SSF54523">
    <property type="entry name" value="Pili subunits"/>
    <property type="match status" value="1"/>
</dbReference>
<protein>
    <submittedName>
        <fullName evidence="2">Type 4 fimbrial biogenesis protein PilE</fullName>
    </submittedName>
</protein>
<dbReference type="Pfam" id="PF16732">
    <property type="entry name" value="ComP_DUS"/>
    <property type="match status" value="1"/>
</dbReference>
<keyword evidence="3" id="KW-1185">Reference proteome</keyword>
<gene>
    <name evidence="2" type="primary">pilE</name>
    <name evidence="2" type="ORF">GCM10007933_18310</name>
</gene>
<reference evidence="3" key="1">
    <citation type="journal article" date="2019" name="Int. J. Syst. Evol. Microbiol.">
        <title>The Global Catalogue of Microorganisms (GCM) 10K type strain sequencing project: providing services to taxonomists for standard genome sequencing and annotation.</title>
        <authorList>
            <consortium name="The Broad Institute Genomics Platform"/>
            <consortium name="The Broad Institute Genome Sequencing Center for Infectious Disease"/>
            <person name="Wu L."/>
            <person name="Ma J."/>
        </authorList>
    </citation>
    <scope>NUCLEOTIDE SEQUENCE [LARGE SCALE GENOMIC DNA]</scope>
    <source>
        <strain evidence="3">NBRC 102407</strain>
    </source>
</reference>
<keyword evidence="1" id="KW-0472">Membrane</keyword>
<organism evidence="2 3">
    <name type="scientific">Zoogloea oryzae</name>
    <dbReference type="NCBI Taxonomy" id="310767"/>
    <lineage>
        <taxon>Bacteria</taxon>
        <taxon>Pseudomonadati</taxon>
        <taxon>Pseudomonadota</taxon>
        <taxon>Betaproteobacteria</taxon>
        <taxon>Rhodocyclales</taxon>
        <taxon>Zoogloeaceae</taxon>
        <taxon>Zoogloea</taxon>
    </lineage>
</organism>
<dbReference type="InterPro" id="IPR012902">
    <property type="entry name" value="N_methyl_site"/>
</dbReference>
<feature type="transmembrane region" description="Helical" evidence="1">
    <location>
        <begin position="12"/>
        <end position="30"/>
    </location>
</feature>
<dbReference type="Pfam" id="PF07963">
    <property type="entry name" value="N_methyl"/>
    <property type="match status" value="1"/>
</dbReference>
<evidence type="ECO:0000256" key="1">
    <source>
        <dbReference type="SAM" id="Phobius"/>
    </source>
</evidence>
<keyword evidence="1" id="KW-0812">Transmembrane</keyword>
<dbReference type="InterPro" id="IPR031982">
    <property type="entry name" value="PilE-like"/>
</dbReference>
<accession>A0ABQ6F9W6</accession>
<keyword evidence="1" id="KW-1133">Transmembrane helix</keyword>
<dbReference type="EMBL" id="BSPX01000023">
    <property type="protein sequence ID" value="GLT22372.1"/>
    <property type="molecule type" value="Genomic_DNA"/>
</dbReference>